<sequence length="40" mass="4938">MKPTHSKHITRLTWFIVDLLFTWNRLLPLYIYIYICKTVV</sequence>
<dbReference type="EMBL" id="GGEC01068703">
    <property type="protein sequence ID" value="MBX49187.1"/>
    <property type="molecule type" value="Transcribed_RNA"/>
</dbReference>
<proteinExistence type="predicted"/>
<accession>A0A2P2P385</accession>
<feature type="transmembrane region" description="Helical" evidence="1">
    <location>
        <begin position="12"/>
        <end position="35"/>
    </location>
</feature>
<evidence type="ECO:0000256" key="1">
    <source>
        <dbReference type="SAM" id="Phobius"/>
    </source>
</evidence>
<organism evidence="2">
    <name type="scientific">Rhizophora mucronata</name>
    <name type="common">Asiatic mangrove</name>
    <dbReference type="NCBI Taxonomy" id="61149"/>
    <lineage>
        <taxon>Eukaryota</taxon>
        <taxon>Viridiplantae</taxon>
        <taxon>Streptophyta</taxon>
        <taxon>Embryophyta</taxon>
        <taxon>Tracheophyta</taxon>
        <taxon>Spermatophyta</taxon>
        <taxon>Magnoliopsida</taxon>
        <taxon>eudicotyledons</taxon>
        <taxon>Gunneridae</taxon>
        <taxon>Pentapetalae</taxon>
        <taxon>rosids</taxon>
        <taxon>fabids</taxon>
        <taxon>Malpighiales</taxon>
        <taxon>Rhizophoraceae</taxon>
        <taxon>Rhizophora</taxon>
    </lineage>
</organism>
<dbReference type="AlphaFoldDB" id="A0A2P2P385"/>
<evidence type="ECO:0000313" key="2">
    <source>
        <dbReference type="EMBL" id="MBX49187.1"/>
    </source>
</evidence>
<protein>
    <submittedName>
        <fullName evidence="2">Uncharacterized protein</fullName>
    </submittedName>
</protein>
<name>A0A2P2P385_RHIMU</name>
<keyword evidence="1" id="KW-1133">Transmembrane helix</keyword>
<keyword evidence="1" id="KW-0472">Membrane</keyword>
<keyword evidence="1" id="KW-0812">Transmembrane</keyword>
<reference evidence="2" key="1">
    <citation type="submission" date="2018-02" db="EMBL/GenBank/DDBJ databases">
        <title>Rhizophora mucronata_Transcriptome.</title>
        <authorList>
            <person name="Meera S.P."/>
            <person name="Sreeshan A."/>
            <person name="Augustine A."/>
        </authorList>
    </citation>
    <scope>NUCLEOTIDE SEQUENCE</scope>
    <source>
        <tissue evidence="2">Leaf</tissue>
    </source>
</reference>